<dbReference type="RefSeq" id="WP_170118988.1">
    <property type="nucleotide sequence ID" value="NZ_QGGW01000001.1"/>
</dbReference>
<dbReference type="SUPFAM" id="SSF88713">
    <property type="entry name" value="Glycoside hydrolase/deacetylase"/>
    <property type="match status" value="1"/>
</dbReference>
<evidence type="ECO:0000313" key="3">
    <source>
        <dbReference type="Proteomes" id="UP000245708"/>
    </source>
</evidence>
<dbReference type="Pfam" id="PF04748">
    <property type="entry name" value="Polysacc_deac_2"/>
    <property type="match status" value="1"/>
</dbReference>
<feature type="compositionally biased region" description="Low complexity" evidence="1">
    <location>
        <begin position="124"/>
        <end position="133"/>
    </location>
</feature>
<evidence type="ECO:0000256" key="1">
    <source>
        <dbReference type="SAM" id="MobiDB-lite"/>
    </source>
</evidence>
<dbReference type="AlphaFoldDB" id="A0A316GRX4"/>
<feature type="region of interest" description="Disordered" evidence="1">
    <location>
        <begin position="29"/>
        <end position="236"/>
    </location>
</feature>
<reference evidence="2 3" key="1">
    <citation type="submission" date="2018-05" db="EMBL/GenBank/DDBJ databases">
        <title>Genomic Encyclopedia of Type Strains, Phase IV (KMG-IV): sequencing the most valuable type-strain genomes for metagenomic binning, comparative biology and taxonomic classification.</title>
        <authorList>
            <person name="Goeker M."/>
        </authorList>
    </citation>
    <scope>NUCLEOTIDE SEQUENCE [LARGE SCALE GENOMIC DNA]</scope>
    <source>
        <strain evidence="2 3">DSM 16097</strain>
    </source>
</reference>
<proteinExistence type="predicted"/>
<accession>A0A316GRX4</accession>
<organism evidence="2 3">
    <name type="scientific">Roseicyclus mahoneyensis</name>
    <dbReference type="NCBI Taxonomy" id="164332"/>
    <lineage>
        <taxon>Bacteria</taxon>
        <taxon>Pseudomonadati</taxon>
        <taxon>Pseudomonadota</taxon>
        <taxon>Alphaproteobacteria</taxon>
        <taxon>Rhodobacterales</taxon>
        <taxon>Roseobacteraceae</taxon>
        <taxon>Roseicyclus</taxon>
    </lineage>
</organism>
<feature type="compositionally biased region" description="Low complexity" evidence="1">
    <location>
        <begin position="81"/>
        <end position="101"/>
    </location>
</feature>
<comment type="caution">
    <text evidence="2">The sequence shown here is derived from an EMBL/GenBank/DDBJ whole genome shotgun (WGS) entry which is preliminary data.</text>
</comment>
<evidence type="ECO:0000313" key="2">
    <source>
        <dbReference type="EMBL" id="PWK62812.1"/>
    </source>
</evidence>
<feature type="compositionally biased region" description="Pro residues" evidence="1">
    <location>
        <begin position="269"/>
        <end position="280"/>
    </location>
</feature>
<dbReference type="InterPro" id="IPR011330">
    <property type="entry name" value="Glyco_hydro/deAcase_b/a-brl"/>
</dbReference>
<sequence length="550" mass="54813">MGGGILSGMVLGAVVSVVVLAAVSLSTPLPDRLGPPHVVSPSAQTGAQAGTAVPAEDPVSTQILQPELPAPAPVDARPDAEAPTLEAPPSEVTPEPEAAAPLPDPQPAPEAPEDVASIPPVAPEQPAAADIAASLPRIDIAPPPVPLVPQSQAPSQDSMPEGDGVTGAPAPAPSIAIAPDTPSPDVIAQAPSPVFSTTADGSAGGAAPRRLVVPQVQAAPAATDTAPAPAPQPAALATDLPPAVLDADFPEVPPGTDIGLPAPSEAPAAFPPQTPAPPRLPQVAAPLETTLSPGRLPQAGLPAQPEPPPAPETLETVEPEPGPPNALRDNAETFEAEAGAPLMAVVLIDEADSGFDPTALGGLGFPVSFAIDPMRPDAAARAAQLRDAGFEVVILGASALPAGAAPSDVEVALGVARETLPQAVALMDDPASRIQSDRPVLDATVGALAATGHGLIAFPRGLNAAEETARRANVPAATVFRLLDDEDQSAPVITRFLGRAAFAAVQEGAVVVVGRTRPDTVTALVSWALGSRTEGVALAPVSVVLGRLSE</sequence>
<gene>
    <name evidence="2" type="ORF">C7455_101849</name>
</gene>
<name>A0A316GRX4_9RHOB</name>
<dbReference type="InterPro" id="IPR006837">
    <property type="entry name" value="Divergent_DAC"/>
</dbReference>
<dbReference type="GO" id="GO:0005975">
    <property type="term" value="P:carbohydrate metabolic process"/>
    <property type="evidence" value="ECO:0007669"/>
    <property type="project" value="InterPro"/>
</dbReference>
<dbReference type="CDD" id="cd10936">
    <property type="entry name" value="CE4_DAC2"/>
    <property type="match status" value="1"/>
</dbReference>
<keyword evidence="3" id="KW-1185">Reference proteome</keyword>
<feature type="compositionally biased region" description="Low complexity" evidence="1">
    <location>
        <begin position="196"/>
        <end position="236"/>
    </location>
</feature>
<protein>
    <submittedName>
        <fullName evidence="2">Polysaccharide deacetylase 2 family uncharacterized protein YibQ</fullName>
    </submittedName>
</protein>
<dbReference type="Proteomes" id="UP000245708">
    <property type="component" value="Unassembled WGS sequence"/>
</dbReference>
<dbReference type="Gene3D" id="3.20.20.370">
    <property type="entry name" value="Glycoside hydrolase/deacetylase"/>
    <property type="match status" value="1"/>
</dbReference>
<feature type="compositionally biased region" description="Polar residues" evidence="1">
    <location>
        <begin position="149"/>
        <end position="158"/>
    </location>
</feature>
<feature type="region of interest" description="Disordered" evidence="1">
    <location>
        <begin position="260"/>
        <end position="324"/>
    </location>
</feature>
<feature type="compositionally biased region" description="Low complexity" evidence="1">
    <location>
        <begin position="173"/>
        <end position="184"/>
    </location>
</feature>
<dbReference type="EMBL" id="QGGW01000001">
    <property type="protein sequence ID" value="PWK62812.1"/>
    <property type="molecule type" value="Genomic_DNA"/>
</dbReference>